<sequence>MLAGSFRELRRILLDCSSRLKTGQETWLDLQSISMLTLHSSTFLASSHRRSQMSILGMNTPTSPNSISQGPSPILKRLRSSHHDSNQKRRRTSPSGAFSRLSISPPNNLSCPIRYTSNQSTFDPSNKSSPVERKMKSVYSAYEIERDRIFIESLSDGGSSPSRSNISEENEKLLIDHQDNLNHQLQIDPSISHSISSLNHPDQSLKLVLQHHQNSSSIVEENLALNQSNQLVLYQEPCWKKFLPVDLNLIESHPIDPIKIETIEEDEQDNPKFNEMSDDEILVEELNDQGLESMELD</sequence>
<dbReference type="OrthoDB" id="2507397at2759"/>
<name>A0A9Q3DQ66_9BASI</name>
<feature type="compositionally biased region" description="Polar residues" evidence="1">
    <location>
        <begin position="93"/>
        <end position="129"/>
    </location>
</feature>
<dbReference type="Proteomes" id="UP000765509">
    <property type="component" value="Unassembled WGS sequence"/>
</dbReference>
<evidence type="ECO:0000256" key="1">
    <source>
        <dbReference type="SAM" id="MobiDB-lite"/>
    </source>
</evidence>
<dbReference type="EMBL" id="AVOT02018908">
    <property type="protein sequence ID" value="MBW0506152.1"/>
    <property type="molecule type" value="Genomic_DNA"/>
</dbReference>
<gene>
    <name evidence="2" type="ORF">O181_045867</name>
</gene>
<evidence type="ECO:0000313" key="2">
    <source>
        <dbReference type="EMBL" id="MBW0506152.1"/>
    </source>
</evidence>
<dbReference type="AlphaFoldDB" id="A0A9Q3DQ66"/>
<accession>A0A9Q3DQ66</accession>
<protein>
    <submittedName>
        <fullName evidence="2">Uncharacterized protein</fullName>
    </submittedName>
</protein>
<feature type="region of interest" description="Disordered" evidence="1">
    <location>
        <begin position="55"/>
        <end position="134"/>
    </location>
</feature>
<evidence type="ECO:0000313" key="3">
    <source>
        <dbReference type="Proteomes" id="UP000765509"/>
    </source>
</evidence>
<keyword evidence="3" id="KW-1185">Reference proteome</keyword>
<reference evidence="2" key="1">
    <citation type="submission" date="2021-03" db="EMBL/GenBank/DDBJ databases">
        <title>Draft genome sequence of rust myrtle Austropuccinia psidii MF-1, a brazilian biotype.</title>
        <authorList>
            <person name="Quecine M.C."/>
            <person name="Pachon D.M.R."/>
            <person name="Bonatelli M.L."/>
            <person name="Correr F.H."/>
            <person name="Franceschini L.M."/>
            <person name="Leite T.F."/>
            <person name="Margarido G.R.A."/>
            <person name="Almeida C.A."/>
            <person name="Ferrarezi J.A."/>
            <person name="Labate C.A."/>
        </authorList>
    </citation>
    <scope>NUCLEOTIDE SEQUENCE</scope>
    <source>
        <strain evidence="2">MF-1</strain>
    </source>
</reference>
<comment type="caution">
    <text evidence="2">The sequence shown here is derived from an EMBL/GenBank/DDBJ whole genome shotgun (WGS) entry which is preliminary data.</text>
</comment>
<organism evidence="2 3">
    <name type="scientific">Austropuccinia psidii MF-1</name>
    <dbReference type="NCBI Taxonomy" id="1389203"/>
    <lineage>
        <taxon>Eukaryota</taxon>
        <taxon>Fungi</taxon>
        <taxon>Dikarya</taxon>
        <taxon>Basidiomycota</taxon>
        <taxon>Pucciniomycotina</taxon>
        <taxon>Pucciniomycetes</taxon>
        <taxon>Pucciniales</taxon>
        <taxon>Sphaerophragmiaceae</taxon>
        <taxon>Austropuccinia</taxon>
    </lineage>
</organism>
<proteinExistence type="predicted"/>
<feature type="compositionally biased region" description="Polar residues" evidence="1">
    <location>
        <begin position="55"/>
        <end position="71"/>
    </location>
</feature>